<dbReference type="Proteomes" id="UP000807469">
    <property type="component" value="Unassembled WGS sequence"/>
</dbReference>
<feature type="region of interest" description="Disordered" evidence="1">
    <location>
        <begin position="197"/>
        <end position="225"/>
    </location>
</feature>
<dbReference type="AlphaFoldDB" id="A0A9P5YQC1"/>
<evidence type="ECO:0000256" key="1">
    <source>
        <dbReference type="SAM" id="MobiDB-lite"/>
    </source>
</evidence>
<reference evidence="2" key="1">
    <citation type="submission" date="2020-11" db="EMBL/GenBank/DDBJ databases">
        <authorList>
            <consortium name="DOE Joint Genome Institute"/>
            <person name="Ahrendt S."/>
            <person name="Riley R."/>
            <person name="Andreopoulos W."/>
            <person name="Labutti K."/>
            <person name="Pangilinan J."/>
            <person name="Ruiz-Duenas F.J."/>
            <person name="Barrasa J.M."/>
            <person name="Sanchez-Garcia M."/>
            <person name="Camarero S."/>
            <person name="Miyauchi S."/>
            <person name="Serrano A."/>
            <person name="Linde D."/>
            <person name="Babiker R."/>
            <person name="Drula E."/>
            <person name="Ayuso-Fernandez I."/>
            <person name="Pacheco R."/>
            <person name="Padilla G."/>
            <person name="Ferreira P."/>
            <person name="Barriuso J."/>
            <person name="Kellner H."/>
            <person name="Castanera R."/>
            <person name="Alfaro M."/>
            <person name="Ramirez L."/>
            <person name="Pisabarro A.G."/>
            <person name="Kuo A."/>
            <person name="Tritt A."/>
            <person name="Lipzen A."/>
            <person name="He G."/>
            <person name="Yan M."/>
            <person name="Ng V."/>
            <person name="Cullen D."/>
            <person name="Martin F."/>
            <person name="Rosso M.-N."/>
            <person name="Henrissat B."/>
            <person name="Hibbett D."/>
            <person name="Martinez A.T."/>
            <person name="Grigoriev I.V."/>
        </authorList>
    </citation>
    <scope>NUCLEOTIDE SEQUENCE</scope>
    <source>
        <strain evidence="2">CIRM-BRFM 674</strain>
    </source>
</reference>
<proteinExistence type="predicted"/>
<sequence length="225" mass="25734">MFRFAHRLYHWAPHMHPFWMYGRRPSRLLWFFIGSGVTALVMKSHAPSEYFHERGEHGWGRCRRVNVEGMCPSRDADGRCIRNPTADANTNAPLERAPTDPMTFHRGGWYPMPQPPATPPAPPLPVDHTPMPTPPPPFRALKDAVDGWEKEQDELIDAKKAHIAKVSRQAVDTMTELTEATLESVLTTAEALKAKLAEHRAERERQQKLIDEQLEAQRRDPPRLV</sequence>
<comment type="caution">
    <text evidence="2">The sequence shown here is derived from an EMBL/GenBank/DDBJ whole genome shotgun (WGS) entry which is preliminary data.</text>
</comment>
<name>A0A9P5YQC1_9AGAR</name>
<evidence type="ECO:0000313" key="2">
    <source>
        <dbReference type="EMBL" id="KAF9471755.1"/>
    </source>
</evidence>
<keyword evidence="3" id="KW-1185">Reference proteome</keyword>
<organism evidence="2 3">
    <name type="scientific">Pholiota conissans</name>
    <dbReference type="NCBI Taxonomy" id="109636"/>
    <lineage>
        <taxon>Eukaryota</taxon>
        <taxon>Fungi</taxon>
        <taxon>Dikarya</taxon>
        <taxon>Basidiomycota</taxon>
        <taxon>Agaricomycotina</taxon>
        <taxon>Agaricomycetes</taxon>
        <taxon>Agaricomycetidae</taxon>
        <taxon>Agaricales</taxon>
        <taxon>Agaricineae</taxon>
        <taxon>Strophariaceae</taxon>
        <taxon>Pholiota</taxon>
    </lineage>
</organism>
<protein>
    <submittedName>
        <fullName evidence="2">Uncharacterized protein</fullName>
    </submittedName>
</protein>
<gene>
    <name evidence="2" type="ORF">BDN70DRAFT_887758</name>
</gene>
<dbReference type="EMBL" id="MU155627">
    <property type="protein sequence ID" value="KAF9471755.1"/>
    <property type="molecule type" value="Genomic_DNA"/>
</dbReference>
<accession>A0A9P5YQC1</accession>
<dbReference type="OrthoDB" id="2960209at2759"/>
<evidence type="ECO:0000313" key="3">
    <source>
        <dbReference type="Proteomes" id="UP000807469"/>
    </source>
</evidence>